<dbReference type="InterPro" id="IPR036178">
    <property type="entry name" value="Formintransfe-cycloase-like_sf"/>
</dbReference>
<protein>
    <submittedName>
        <fullName evidence="2">Cyclodeaminase/cyclohydrolase family protein</fullName>
    </submittedName>
</protein>
<dbReference type="RefSeq" id="WP_144932995.1">
    <property type="nucleotide sequence ID" value="NZ_JBHTIU010000016.1"/>
</dbReference>
<accession>A0ABW3D883</accession>
<feature type="domain" description="Cyclodeaminase/cyclohydrolase" evidence="1">
    <location>
        <begin position="7"/>
        <end position="186"/>
    </location>
</feature>
<sequence length="209" mass="22612">MSLMDQSVRSFVQAASSRTPTPGGGSVAALVAALGAAMGSMVAHFSQGPKFASHSEEMEHMIIRMKADIDQFESLLEEDVHSFETYMSAARMSGQTEEHKQAKQAALASASVLATEVPVRLMRRCLASMETMEGIAGNANRRVLSDLGIAVYLLEAAARSAWITVAINLPGLQEEKLKEQYGRECAQIIGRIESIRAGMLSTIHSRINE</sequence>
<name>A0ABW3D883_9BACL</name>
<proteinExistence type="predicted"/>
<organism evidence="2 3">
    <name type="scientific">Paenibacillus residui</name>
    <dbReference type="NCBI Taxonomy" id="629724"/>
    <lineage>
        <taxon>Bacteria</taxon>
        <taxon>Bacillati</taxon>
        <taxon>Bacillota</taxon>
        <taxon>Bacilli</taxon>
        <taxon>Bacillales</taxon>
        <taxon>Paenibacillaceae</taxon>
        <taxon>Paenibacillus</taxon>
    </lineage>
</organism>
<keyword evidence="3" id="KW-1185">Reference proteome</keyword>
<reference evidence="3" key="1">
    <citation type="journal article" date="2019" name="Int. J. Syst. Evol. Microbiol.">
        <title>The Global Catalogue of Microorganisms (GCM) 10K type strain sequencing project: providing services to taxonomists for standard genome sequencing and annotation.</title>
        <authorList>
            <consortium name="The Broad Institute Genomics Platform"/>
            <consortium name="The Broad Institute Genome Sequencing Center for Infectious Disease"/>
            <person name="Wu L."/>
            <person name="Ma J."/>
        </authorList>
    </citation>
    <scope>NUCLEOTIDE SEQUENCE [LARGE SCALE GENOMIC DNA]</scope>
    <source>
        <strain evidence="3">CCUG 57263</strain>
    </source>
</reference>
<evidence type="ECO:0000313" key="2">
    <source>
        <dbReference type="EMBL" id="MFD0868533.1"/>
    </source>
</evidence>
<evidence type="ECO:0000313" key="3">
    <source>
        <dbReference type="Proteomes" id="UP001597120"/>
    </source>
</evidence>
<dbReference type="SUPFAM" id="SSF101262">
    <property type="entry name" value="Methenyltetrahydrofolate cyclohydrolase-like"/>
    <property type="match status" value="1"/>
</dbReference>
<gene>
    <name evidence="2" type="ORF">ACFQ03_05185</name>
</gene>
<evidence type="ECO:0000259" key="1">
    <source>
        <dbReference type="Pfam" id="PF04961"/>
    </source>
</evidence>
<dbReference type="Pfam" id="PF04961">
    <property type="entry name" value="FTCD_C"/>
    <property type="match status" value="1"/>
</dbReference>
<dbReference type="EMBL" id="JBHTIU010000016">
    <property type="protein sequence ID" value="MFD0868533.1"/>
    <property type="molecule type" value="Genomic_DNA"/>
</dbReference>
<comment type="caution">
    <text evidence="2">The sequence shown here is derived from an EMBL/GenBank/DDBJ whole genome shotgun (WGS) entry which is preliminary data.</text>
</comment>
<dbReference type="InterPro" id="IPR007044">
    <property type="entry name" value="Cyclodeamin/CycHdrlase"/>
</dbReference>
<dbReference type="Proteomes" id="UP001597120">
    <property type="component" value="Unassembled WGS sequence"/>
</dbReference>
<dbReference type="Gene3D" id="1.20.120.680">
    <property type="entry name" value="Formiminotetrahydrofolate cyclodeaminase monomer, up-and-down helical bundle"/>
    <property type="match status" value="1"/>
</dbReference>